<dbReference type="EMBL" id="KL363188">
    <property type="protein sequence ID" value="KFD57466.1"/>
    <property type="molecule type" value="Genomic_DNA"/>
</dbReference>
<evidence type="ECO:0000256" key="2">
    <source>
        <dbReference type="ARBA" id="ARBA00022737"/>
    </source>
</evidence>
<dbReference type="Gene3D" id="3.30.710.10">
    <property type="entry name" value="Potassium Channel Kv1.1, Chain A"/>
    <property type="match status" value="1"/>
</dbReference>
<dbReference type="Proteomes" id="UP000030764">
    <property type="component" value="Unassembled WGS sequence"/>
</dbReference>
<proteinExistence type="predicted"/>
<accession>A0A085MJS0</accession>
<dbReference type="FunFam" id="1.25.40.420:FF:000001">
    <property type="entry name" value="Kelch-like family member 12"/>
    <property type="match status" value="1"/>
</dbReference>
<reference evidence="4 5" key="1">
    <citation type="journal article" date="2014" name="Nat. Genet.">
        <title>Genome and transcriptome of the porcine whipworm Trichuris suis.</title>
        <authorList>
            <person name="Jex A.R."/>
            <person name="Nejsum P."/>
            <person name="Schwarz E.M."/>
            <person name="Hu L."/>
            <person name="Young N.D."/>
            <person name="Hall R.S."/>
            <person name="Korhonen P.K."/>
            <person name="Liao S."/>
            <person name="Thamsborg S."/>
            <person name="Xia J."/>
            <person name="Xu P."/>
            <person name="Wang S."/>
            <person name="Scheerlinck J.P."/>
            <person name="Hofmann A."/>
            <person name="Sternberg P.W."/>
            <person name="Wang J."/>
            <person name="Gasser R.B."/>
        </authorList>
    </citation>
    <scope>NUCLEOTIDE SEQUENCE [LARGE SCALE GENOMIC DNA]</scope>
    <source>
        <strain evidence="4">DCEP-RM93M</strain>
    </source>
</reference>
<dbReference type="Pfam" id="PF00651">
    <property type="entry name" value="BTB"/>
    <property type="match status" value="1"/>
</dbReference>
<name>A0A085MJS0_9BILA</name>
<dbReference type="Pfam" id="PF01344">
    <property type="entry name" value="Kelch_1"/>
    <property type="match status" value="6"/>
</dbReference>
<dbReference type="SMART" id="SM00875">
    <property type="entry name" value="BACK"/>
    <property type="match status" value="1"/>
</dbReference>
<evidence type="ECO:0000259" key="3">
    <source>
        <dbReference type="PROSITE" id="PS50097"/>
    </source>
</evidence>
<dbReference type="Pfam" id="PF07707">
    <property type="entry name" value="BACK"/>
    <property type="match status" value="1"/>
</dbReference>
<dbReference type="PROSITE" id="PS50097">
    <property type="entry name" value="BTB"/>
    <property type="match status" value="1"/>
</dbReference>
<sequence length="598" mass="67068">MSVAEMDADDDQSVVADGASTTGDLSFTFCSRRLFDLNAKRMQKFYEEQLFCDVCLVVEGRRINAHRLVLAAASDYFSALFTSKMRESSSPEVEMFNIEAGILETLVIYCYYGEILLTESRVEELLDVASQLQLAEVVEACSEFLKQRLHPSNCLGIRSFAESHGCTILFEAAQSYVINNFMEVMNQQEFLLLNVEDVYNLLSSDDINVTGESVVFDAITAWLAHDLPERKVHFEFLLSALRMPLLTPNFIADRIENHPLLSENQQCYQFILEAYRFHLIPEQRHLVRLIKRGRPRKSTVGTVYCLGGMDSNKGAQAIECYNFLKNEWNAVACMPRRRLQFGVAHLDERIYIVGGRDGLKTLTTVECWDYRRDDWTHGVSMNTARHGLGVCVLNGVIYAIGGHDGWSCLASVERFDGRSWILIADMFVPRSSFGVAVLDGKIYVVGGRDGSRCFKSVECYDPCTHRWSMCADMNKHRGCVGVGVLNGCIYALGGVEELSGNHNGKRLRSVERCFSYDPLSNQWTFVADLAMAKDGIAVCTLGIHLLAAGGYNGTQHEERVEYYDESENEWFEAKSLCVGRAAACLVVVPTQGGLSVDY</sequence>
<gene>
    <name evidence="4" type="ORF">M513_01569</name>
</gene>
<dbReference type="Gene3D" id="1.25.40.420">
    <property type="match status" value="1"/>
</dbReference>
<dbReference type="CDD" id="cd18444">
    <property type="entry name" value="BACK_KLHL1_like"/>
    <property type="match status" value="1"/>
</dbReference>
<evidence type="ECO:0000256" key="1">
    <source>
        <dbReference type="ARBA" id="ARBA00022441"/>
    </source>
</evidence>
<organism evidence="4 5">
    <name type="scientific">Trichuris suis</name>
    <name type="common">pig whipworm</name>
    <dbReference type="NCBI Taxonomy" id="68888"/>
    <lineage>
        <taxon>Eukaryota</taxon>
        <taxon>Metazoa</taxon>
        <taxon>Ecdysozoa</taxon>
        <taxon>Nematoda</taxon>
        <taxon>Enoplea</taxon>
        <taxon>Dorylaimia</taxon>
        <taxon>Trichinellida</taxon>
        <taxon>Trichuridae</taxon>
        <taxon>Trichuris</taxon>
    </lineage>
</organism>
<dbReference type="AlphaFoldDB" id="A0A085MJS0"/>
<keyword evidence="1" id="KW-0880">Kelch repeat</keyword>
<evidence type="ECO:0000313" key="4">
    <source>
        <dbReference type="EMBL" id="KFD57466.1"/>
    </source>
</evidence>
<dbReference type="InterPro" id="IPR017096">
    <property type="entry name" value="BTB-kelch_protein"/>
</dbReference>
<keyword evidence="2" id="KW-0677">Repeat</keyword>
<dbReference type="GO" id="GO:0005737">
    <property type="term" value="C:cytoplasm"/>
    <property type="evidence" value="ECO:0007669"/>
    <property type="project" value="UniProtKB-ARBA"/>
</dbReference>
<dbReference type="Gene3D" id="2.120.10.80">
    <property type="entry name" value="Kelch-type beta propeller"/>
    <property type="match status" value="2"/>
</dbReference>
<dbReference type="SMART" id="SM00612">
    <property type="entry name" value="Kelch"/>
    <property type="match status" value="6"/>
</dbReference>
<dbReference type="InterPro" id="IPR011705">
    <property type="entry name" value="BACK"/>
</dbReference>
<evidence type="ECO:0000313" key="5">
    <source>
        <dbReference type="Proteomes" id="UP000030764"/>
    </source>
</evidence>
<protein>
    <recommendedName>
        <fullName evidence="3">BTB domain-containing protein</fullName>
    </recommendedName>
</protein>
<dbReference type="PANTHER" id="PTHR45632:SF17">
    <property type="entry name" value="KELCH-LIKE PROTEIN 31"/>
    <property type="match status" value="1"/>
</dbReference>
<dbReference type="InterPro" id="IPR000210">
    <property type="entry name" value="BTB/POZ_dom"/>
</dbReference>
<dbReference type="PIRSF" id="PIRSF037037">
    <property type="entry name" value="Kelch-like_protein_gigaxonin"/>
    <property type="match status" value="1"/>
</dbReference>
<feature type="domain" description="BTB" evidence="3">
    <location>
        <begin position="52"/>
        <end position="119"/>
    </location>
</feature>
<dbReference type="SMART" id="SM00225">
    <property type="entry name" value="BTB"/>
    <property type="match status" value="1"/>
</dbReference>
<keyword evidence="5" id="KW-1185">Reference proteome</keyword>
<dbReference type="SUPFAM" id="SSF54695">
    <property type="entry name" value="POZ domain"/>
    <property type="match status" value="1"/>
</dbReference>
<dbReference type="InterPro" id="IPR011333">
    <property type="entry name" value="SKP1/BTB/POZ_sf"/>
</dbReference>
<dbReference type="InterPro" id="IPR006652">
    <property type="entry name" value="Kelch_1"/>
</dbReference>
<dbReference type="PANTHER" id="PTHR45632">
    <property type="entry name" value="LD33804P"/>
    <property type="match status" value="1"/>
</dbReference>
<dbReference type="SUPFAM" id="SSF117281">
    <property type="entry name" value="Kelch motif"/>
    <property type="match status" value="1"/>
</dbReference>
<dbReference type="InterPro" id="IPR015915">
    <property type="entry name" value="Kelch-typ_b-propeller"/>
</dbReference>